<dbReference type="InterPro" id="IPR023198">
    <property type="entry name" value="PGP-like_dom2"/>
</dbReference>
<keyword evidence="1" id="KW-0378">Hydrolase</keyword>
<dbReference type="SFLD" id="SFLDG01135">
    <property type="entry name" value="C1.5.6:_HAD__Beta-PGM__Phospha"/>
    <property type="match status" value="1"/>
</dbReference>
<dbReference type="GO" id="GO:0005829">
    <property type="term" value="C:cytosol"/>
    <property type="evidence" value="ECO:0007669"/>
    <property type="project" value="TreeGrafter"/>
</dbReference>
<evidence type="ECO:0000313" key="2">
    <source>
        <dbReference type="Proteomes" id="UP000298693"/>
    </source>
</evidence>
<dbReference type="NCBIfam" id="TIGR01549">
    <property type="entry name" value="HAD-SF-IA-v1"/>
    <property type="match status" value="1"/>
</dbReference>
<dbReference type="InterPro" id="IPR036412">
    <property type="entry name" value="HAD-like_sf"/>
</dbReference>
<dbReference type="Pfam" id="PF13419">
    <property type="entry name" value="HAD_2"/>
    <property type="match status" value="1"/>
</dbReference>
<reference evidence="1 2" key="1">
    <citation type="submission" date="2018-09" db="EMBL/GenBank/DDBJ databases">
        <title>Whole genome based analysis of evolution and adaptive divergence in Indian and Brazilian strains of Azospirillum brasilense.</title>
        <authorList>
            <person name="Singh C."/>
            <person name="Tripathi A.K."/>
        </authorList>
    </citation>
    <scope>NUCLEOTIDE SEQUENCE [LARGE SCALE GENOMIC DNA]</scope>
    <source>
        <strain evidence="1 2">MTCC4039</strain>
    </source>
</reference>
<dbReference type="Proteomes" id="UP000298693">
    <property type="component" value="Chromosome"/>
</dbReference>
<dbReference type="NCBIfam" id="TIGR01509">
    <property type="entry name" value="HAD-SF-IA-v3"/>
    <property type="match status" value="1"/>
</dbReference>
<dbReference type="SUPFAM" id="SSF56784">
    <property type="entry name" value="HAD-like"/>
    <property type="match status" value="1"/>
</dbReference>
<sequence>MPVSSSENARPLRLALFDCDGTLVDSQFAIIDAMTTAWAAHGLGEPDPLEVRRMVGLPLVQAVSQLLPNLDTERHVAVAESYKDAFAALRHRGDLHEPLFPGLRDTLDALEAEGVLLGVATGKSRRGLDAVLAHHGLTERFVTLQTSDIGPGKPHPDMVYRALAETGVEAARTVVIGDTTYDIQMARNARVASVGVSWGYHAVAELEAAGADRIVHRGRAVAGAVLDLLHR</sequence>
<dbReference type="AlphaFoldDB" id="A0A4D8R075"/>
<dbReference type="SFLD" id="SFLDS00003">
    <property type="entry name" value="Haloacid_Dehalogenase"/>
    <property type="match status" value="1"/>
</dbReference>
<dbReference type="PANTHER" id="PTHR43434:SF24">
    <property type="entry name" value="HYDROLASE-RELATED"/>
    <property type="match status" value="1"/>
</dbReference>
<dbReference type="InterPro" id="IPR023214">
    <property type="entry name" value="HAD_sf"/>
</dbReference>
<name>A0A4D8R075_AZOBR</name>
<dbReference type="GO" id="GO:0008967">
    <property type="term" value="F:phosphoglycolate phosphatase activity"/>
    <property type="evidence" value="ECO:0007669"/>
    <property type="project" value="TreeGrafter"/>
</dbReference>
<gene>
    <name evidence="1" type="ORF">D3869_12715</name>
</gene>
<dbReference type="InterPro" id="IPR006439">
    <property type="entry name" value="HAD-SF_hydro_IA"/>
</dbReference>
<proteinExistence type="predicted"/>
<dbReference type="Gene3D" id="3.40.50.1000">
    <property type="entry name" value="HAD superfamily/HAD-like"/>
    <property type="match status" value="1"/>
</dbReference>
<evidence type="ECO:0000313" key="1">
    <source>
        <dbReference type="EMBL" id="QCO16027.1"/>
    </source>
</evidence>
<dbReference type="EMBL" id="CP032345">
    <property type="protein sequence ID" value="QCO16027.1"/>
    <property type="molecule type" value="Genomic_DNA"/>
</dbReference>
<dbReference type="GO" id="GO:0006281">
    <property type="term" value="P:DNA repair"/>
    <property type="evidence" value="ECO:0007669"/>
    <property type="project" value="TreeGrafter"/>
</dbReference>
<dbReference type="InterPro" id="IPR041492">
    <property type="entry name" value="HAD_2"/>
</dbReference>
<accession>A0A4D8R075</accession>
<dbReference type="InterPro" id="IPR050155">
    <property type="entry name" value="HAD-like_hydrolase_sf"/>
</dbReference>
<dbReference type="Gene3D" id="1.10.150.240">
    <property type="entry name" value="Putative phosphatase, domain 2"/>
    <property type="match status" value="1"/>
</dbReference>
<protein>
    <submittedName>
        <fullName evidence="1">HAD family hydrolase</fullName>
    </submittedName>
</protein>
<organism evidence="1 2">
    <name type="scientific">Azospirillum brasilense</name>
    <dbReference type="NCBI Taxonomy" id="192"/>
    <lineage>
        <taxon>Bacteria</taxon>
        <taxon>Pseudomonadati</taxon>
        <taxon>Pseudomonadota</taxon>
        <taxon>Alphaproteobacteria</taxon>
        <taxon>Rhodospirillales</taxon>
        <taxon>Azospirillaceae</taxon>
        <taxon>Azospirillum</taxon>
    </lineage>
</organism>
<dbReference type="RefSeq" id="WP_137140340.1">
    <property type="nucleotide sequence ID" value="NZ_CP032345.1"/>
</dbReference>
<dbReference type="SFLD" id="SFLDG01129">
    <property type="entry name" value="C1.5:_HAD__Beta-PGM__Phosphata"/>
    <property type="match status" value="1"/>
</dbReference>
<dbReference type="PANTHER" id="PTHR43434">
    <property type="entry name" value="PHOSPHOGLYCOLATE PHOSPHATASE"/>
    <property type="match status" value="1"/>
</dbReference>